<feature type="transmembrane region" description="Helical" evidence="6">
    <location>
        <begin position="25"/>
        <end position="46"/>
    </location>
</feature>
<dbReference type="CDD" id="cd13128">
    <property type="entry name" value="MATE_Wzx_like"/>
    <property type="match status" value="1"/>
</dbReference>
<dbReference type="InterPro" id="IPR050833">
    <property type="entry name" value="Poly_Biosynth_Transport"/>
</dbReference>
<protein>
    <submittedName>
        <fullName evidence="7">O-antigen/teichoic acid transporter</fullName>
    </submittedName>
</protein>
<accession>A0A090IY76</accession>
<keyword evidence="3 6" id="KW-0812">Transmembrane</keyword>
<keyword evidence="5 6" id="KW-0472">Membrane</keyword>
<keyword evidence="2" id="KW-1003">Cell membrane</keyword>
<evidence type="ECO:0000256" key="3">
    <source>
        <dbReference type="ARBA" id="ARBA00022692"/>
    </source>
</evidence>
<organism evidence="7 8">
    <name type="scientific">Caldibacillus thermoamylovorans</name>
    <dbReference type="NCBI Taxonomy" id="35841"/>
    <lineage>
        <taxon>Bacteria</taxon>
        <taxon>Bacillati</taxon>
        <taxon>Bacillota</taxon>
        <taxon>Bacilli</taxon>
        <taxon>Bacillales</taxon>
        <taxon>Bacillaceae</taxon>
        <taxon>Caldibacillus</taxon>
    </lineage>
</organism>
<dbReference type="GO" id="GO:0005886">
    <property type="term" value="C:plasma membrane"/>
    <property type="evidence" value="ECO:0007669"/>
    <property type="project" value="UniProtKB-SubCell"/>
</dbReference>
<comment type="subcellular location">
    <subcellularLocation>
        <location evidence="1">Cell membrane</location>
        <topology evidence="1">Multi-pass membrane protein</topology>
    </subcellularLocation>
</comment>
<evidence type="ECO:0000256" key="6">
    <source>
        <dbReference type="SAM" id="Phobius"/>
    </source>
</evidence>
<sequence>MKFFEYALPLLTIPYLVRTLGIGNFGVYSFATAFMSYFVVITNYGFDLTATRDISINRSNKEYIQKVVSTVYTIKILLAFICFLLLLVLITFVPKFNHEFNAYLITFILVIGNVLFPVWFFQGIENMKYITFLNITAKLIVTLSIFILVNDRNDYVLALFINSFSYLLPGIMAIFILYFKYKIKWTSVNKNDILKMINEGWNIFVSTFLGNIVASSGTFILGLTSSNSAVGIYSSIEKIVRAVIGLFTPITQALFPYISAKFAQGYNLGLTIVKKAGKVIMLTAVLIGILIILLSQFILKILYGAKVAEYSLVMQILVVWLIISVLNNIIGYQYLIASEQEKKYTNSFLLAGSITIFLYLVLSVPFSMYGIIFAMLIGELSLTIFMLFSIRRDKLLLSKRGS</sequence>
<feature type="transmembrane region" description="Helical" evidence="6">
    <location>
        <begin position="239"/>
        <end position="258"/>
    </location>
</feature>
<keyword evidence="8" id="KW-1185">Reference proteome</keyword>
<dbReference type="PANTHER" id="PTHR30250:SF11">
    <property type="entry name" value="O-ANTIGEN TRANSPORTER-RELATED"/>
    <property type="match status" value="1"/>
</dbReference>
<dbReference type="Proteomes" id="UP000040576">
    <property type="component" value="Unassembled WGS sequence"/>
</dbReference>
<evidence type="ECO:0000256" key="1">
    <source>
        <dbReference type="ARBA" id="ARBA00004651"/>
    </source>
</evidence>
<dbReference type="InterPro" id="IPR002797">
    <property type="entry name" value="Polysacc_synth"/>
</dbReference>
<keyword evidence="4 6" id="KW-1133">Transmembrane helix</keyword>
<dbReference type="AlphaFoldDB" id="A0A090IY76"/>
<evidence type="ECO:0000313" key="7">
    <source>
        <dbReference type="EMBL" id="CEE03051.1"/>
    </source>
</evidence>
<evidence type="ECO:0000256" key="2">
    <source>
        <dbReference type="ARBA" id="ARBA00022475"/>
    </source>
</evidence>
<dbReference type="EMBL" id="CCRF01000099">
    <property type="protein sequence ID" value="CEE03051.1"/>
    <property type="molecule type" value="Genomic_DNA"/>
</dbReference>
<feature type="transmembrane region" description="Helical" evidence="6">
    <location>
        <begin position="67"/>
        <end position="90"/>
    </location>
</feature>
<feature type="transmembrane region" description="Helical" evidence="6">
    <location>
        <begin position="155"/>
        <end position="179"/>
    </location>
</feature>
<dbReference type="PANTHER" id="PTHR30250">
    <property type="entry name" value="PST FAMILY PREDICTED COLANIC ACID TRANSPORTER"/>
    <property type="match status" value="1"/>
</dbReference>
<feature type="transmembrane region" description="Helical" evidence="6">
    <location>
        <begin position="279"/>
        <end position="298"/>
    </location>
</feature>
<reference evidence="7 8" key="1">
    <citation type="submission" date="2014-07" db="EMBL/GenBank/DDBJ databases">
        <authorList>
            <person name="Wibberg Daniel"/>
        </authorList>
    </citation>
    <scope>NUCLEOTIDE SEQUENCE [LARGE SCALE GENOMIC DNA]</scope>
</reference>
<dbReference type="Pfam" id="PF01943">
    <property type="entry name" value="Polysacc_synt"/>
    <property type="match status" value="1"/>
</dbReference>
<evidence type="ECO:0000256" key="5">
    <source>
        <dbReference type="ARBA" id="ARBA00023136"/>
    </source>
</evidence>
<gene>
    <name evidence="7" type="ORF">BT1A1_3269</name>
</gene>
<evidence type="ECO:0000256" key="4">
    <source>
        <dbReference type="ARBA" id="ARBA00022989"/>
    </source>
</evidence>
<feature type="transmembrane region" description="Helical" evidence="6">
    <location>
        <begin position="368"/>
        <end position="390"/>
    </location>
</feature>
<name>A0A090IY76_9BACI</name>
<proteinExistence type="predicted"/>
<evidence type="ECO:0000313" key="8">
    <source>
        <dbReference type="Proteomes" id="UP000040576"/>
    </source>
</evidence>
<feature type="transmembrane region" description="Helical" evidence="6">
    <location>
        <begin position="310"/>
        <end position="332"/>
    </location>
</feature>
<feature type="transmembrane region" description="Helical" evidence="6">
    <location>
        <begin position="102"/>
        <end position="122"/>
    </location>
</feature>
<feature type="transmembrane region" description="Helical" evidence="6">
    <location>
        <begin position="200"/>
        <end position="224"/>
    </location>
</feature>
<feature type="transmembrane region" description="Helical" evidence="6">
    <location>
        <begin position="344"/>
        <end position="362"/>
    </location>
</feature>
<feature type="transmembrane region" description="Helical" evidence="6">
    <location>
        <begin position="129"/>
        <end position="149"/>
    </location>
</feature>